<evidence type="ECO:0008006" key="2">
    <source>
        <dbReference type="Google" id="ProtNLM"/>
    </source>
</evidence>
<evidence type="ECO:0000313" key="1">
    <source>
        <dbReference type="EMBL" id="SVA88682.1"/>
    </source>
</evidence>
<organism evidence="1">
    <name type="scientific">marine metagenome</name>
    <dbReference type="NCBI Taxonomy" id="408172"/>
    <lineage>
        <taxon>unclassified sequences</taxon>
        <taxon>metagenomes</taxon>
        <taxon>ecological metagenomes</taxon>
    </lineage>
</organism>
<dbReference type="InterPro" id="IPR011250">
    <property type="entry name" value="OMP/PagP_B-barrel"/>
</dbReference>
<dbReference type="Gene3D" id="2.40.160.20">
    <property type="match status" value="1"/>
</dbReference>
<proteinExistence type="predicted"/>
<sequence length="258" mass="26719">MQQTGRQVPKVIAGALAVFAFGFVFAPDEAAAQVQPWEDSGYVSLNYGYEVANRSFSESLSATVYDETATYTADHAGSGGGGFDIGAGWRFWRNLAAGVTVTSFSTSSGAAVSGSVPHPLFYNRPRNATFNQTDLKYTELGVHLQAVWVMPLSEKITVSVGAGPSFFSIKQGLISTVSPSELGAPFNVTSIAATFSTKSASALGGNAGLDVTYKITERLGGGIFARWTGGSASLAASGGNQSIDVGGVQTGVGIRVSF</sequence>
<reference evidence="1" key="1">
    <citation type="submission" date="2018-05" db="EMBL/GenBank/DDBJ databases">
        <authorList>
            <person name="Lanie J.A."/>
            <person name="Ng W.-L."/>
            <person name="Kazmierczak K.M."/>
            <person name="Andrzejewski T.M."/>
            <person name="Davidsen T.M."/>
            <person name="Wayne K.J."/>
            <person name="Tettelin H."/>
            <person name="Glass J.I."/>
            <person name="Rusch D."/>
            <person name="Podicherti R."/>
            <person name="Tsui H.-C.T."/>
            <person name="Winkler M.E."/>
        </authorList>
    </citation>
    <scope>NUCLEOTIDE SEQUENCE</scope>
</reference>
<protein>
    <recommendedName>
        <fullName evidence="2">Outer membrane protein beta-barrel domain-containing protein</fullName>
    </recommendedName>
</protein>
<accession>A0A381ZIM5</accession>
<dbReference type="EMBL" id="UINC01021334">
    <property type="protein sequence ID" value="SVA88682.1"/>
    <property type="molecule type" value="Genomic_DNA"/>
</dbReference>
<dbReference type="AlphaFoldDB" id="A0A381ZIM5"/>
<name>A0A381ZIM5_9ZZZZ</name>
<dbReference type="SUPFAM" id="SSF56925">
    <property type="entry name" value="OMPA-like"/>
    <property type="match status" value="1"/>
</dbReference>
<gene>
    <name evidence="1" type="ORF">METZ01_LOCUS141536</name>
</gene>